<dbReference type="AlphaFoldDB" id="A0ABD2BL11"/>
<evidence type="ECO:0000313" key="1">
    <source>
        <dbReference type="EMBL" id="KAL2733468.1"/>
    </source>
</evidence>
<proteinExistence type="predicted"/>
<protein>
    <submittedName>
        <fullName evidence="1">Uncharacterized protein</fullName>
    </submittedName>
</protein>
<keyword evidence="2" id="KW-1185">Reference proteome</keyword>
<gene>
    <name evidence="1" type="ORF">V1477_014436</name>
</gene>
<reference evidence="1 2" key="1">
    <citation type="journal article" date="2024" name="Ann. Entomol. Soc. Am.">
        <title>Genomic analyses of the southern and eastern yellowjacket wasps (Hymenoptera: Vespidae) reveal evolutionary signatures of social life.</title>
        <authorList>
            <person name="Catto M.A."/>
            <person name="Caine P.B."/>
            <person name="Orr S.E."/>
            <person name="Hunt B.G."/>
            <person name="Goodisman M.A.D."/>
        </authorList>
    </citation>
    <scope>NUCLEOTIDE SEQUENCE [LARGE SCALE GENOMIC DNA]</scope>
    <source>
        <strain evidence="1">232</strain>
        <tissue evidence="1">Head and thorax</tissue>
    </source>
</reference>
<comment type="caution">
    <text evidence="1">The sequence shown here is derived from an EMBL/GenBank/DDBJ whole genome shotgun (WGS) entry which is preliminary data.</text>
</comment>
<evidence type="ECO:0000313" key="2">
    <source>
        <dbReference type="Proteomes" id="UP001607303"/>
    </source>
</evidence>
<dbReference type="Proteomes" id="UP001607303">
    <property type="component" value="Unassembled WGS sequence"/>
</dbReference>
<dbReference type="EMBL" id="JAYRBN010000074">
    <property type="protein sequence ID" value="KAL2733468.1"/>
    <property type="molecule type" value="Genomic_DNA"/>
</dbReference>
<sequence>MMLDKAFNIVYRIEVGNRIMVLTSYREKYPKIMLMLYVIVLKKGIVKHSAETYSRVFDFIIAGLRVRIKIFKVRHMIGGVFQCVFHFGSVTKRI</sequence>
<organism evidence="1 2">
    <name type="scientific">Vespula maculifrons</name>
    <name type="common">Eastern yellow jacket</name>
    <name type="synonym">Wasp</name>
    <dbReference type="NCBI Taxonomy" id="7453"/>
    <lineage>
        <taxon>Eukaryota</taxon>
        <taxon>Metazoa</taxon>
        <taxon>Ecdysozoa</taxon>
        <taxon>Arthropoda</taxon>
        <taxon>Hexapoda</taxon>
        <taxon>Insecta</taxon>
        <taxon>Pterygota</taxon>
        <taxon>Neoptera</taxon>
        <taxon>Endopterygota</taxon>
        <taxon>Hymenoptera</taxon>
        <taxon>Apocrita</taxon>
        <taxon>Aculeata</taxon>
        <taxon>Vespoidea</taxon>
        <taxon>Vespidae</taxon>
        <taxon>Vespinae</taxon>
        <taxon>Vespula</taxon>
    </lineage>
</organism>
<accession>A0ABD2BL11</accession>
<name>A0ABD2BL11_VESMC</name>